<keyword evidence="2" id="KW-1133">Transmembrane helix</keyword>
<organism evidence="3 4">
    <name type="scientific">Nocardioides jejuensis</name>
    <dbReference type="NCBI Taxonomy" id="2502782"/>
    <lineage>
        <taxon>Bacteria</taxon>
        <taxon>Bacillati</taxon>
        <taxon>Actinomycetota</taxon>
        <taxon>Actinomycetes</taxon>
        <taxon>Propionibacteriales</taxon>
        <taxon>Nocardioidaceae</taxon>
        <taxon>Nocardioides</taxon>
    </lineage>
</organism>
<keyword evidence="2" id="KW-0812">Transmembrane</keyword>
<proteinExistence type="predicted"/>
<feature type="compositionally biased region" description="Low complexity" evidence="1">
    <location>
        <begin position="1"/>
        <end position="14"/>
    </location>
</feature>
<reference evidence="3 4" key="1">
    <citation type="submission" date="2019-03" db="EMBL/GenBank/DDBJ databases">
        <authorList>
            <person name="Kim M.K.M."/>
        </authorList>
    </citation>
    <scope>NUCLEOTIDE SEQUENCE [LARGE SCALE GENOMIC DNA]</scope>
    <source>
        <strain evidence="3 4">18JY15-6</strain>
    </source>
</reference>
<evidence type="ECO:0008006" key="5">
    <source>
        <dbReference type="Google" id="ProtNLM"/>
    </source>
</evidence>
<feature type="region of interest" description="Disordered" evidence="1">
    <location>
        <begin position="1"/>
        <end position="30"/>
    </location>
</feature>
<dbReference type="EMBL" id="SJZJ01000001">
    <property type="protein sequence ID" value="TCJ31189.1"/>
    <property type="molecule type" value="Genomic_DNA"/>
</dbReference>
<evidence type="ECO:0000256" key="1">
    <source>
        <dbReference type="SAM" id="MobiDB-lite"/>
    </source>
</evidence>
<dbReference type="OrthoDB" id="3788664at2"/>
<accession>A0A4R1CIV3</accession>
<keyword evidence="4" id="KW-1185">Reference proteome</keyword>
<feature type="transmembrane region" description="Helical" evidence="2">
    <location>
        <begin position="46"/>
        <end position="66"/>
    </location>
</feature>
<feature type="transmembrane region" description="Helical" evidence="2">
    <location>
        <begin position="104"/>
        <end position="123"/>
    </location>
</feature>
<gene>
    <name evidence="3" type="ORF">EPD65_01050</name>
</gene>
<dbReference type="AlphaFoldDB" id="A0A4R1CIV3"/>
<dbReference type="Proteomes" id="UP000295453">
    <property type="component" value="Unassembled WGS sequence"/>
</dbReference>
<keyword evidence="2" id="KW-0472">Membrane</keyword>
<name>A0A4R1CIV3_9ACTN</name>
<comment type="caution">
    <text evidence="3">The sequence shown here is derived from an EMBL/GenBank/DDBJ whole genome shotgun (WGS) entry which is preliminary data.</text>
</comment>
<protein>
    <recommendedName>
        <fullName evidence="5">DUF2537 domain-containing protein</fullName>
    </recommendedName>
</protein>
<sequence length="124" mass="13486">MSSNLPEPQNAQRPQQRRPRHLMDPNALPVRQSSYDDASVRRVQRWVMTALIVTVAMLLAVGWIAIAGTMVHKTPGKWVLLGNAAAFGVAGVAAARVIHEKSWLSPWLLLGFIPSIAGAAWVLG</sequence>
<evidence type="ECO:0000313" key="3">
    <source>
        <dbReference type="EMBL" id="TCJ31189.1"/>
    </source>
</evidence>
<dbReference type="RefSeq" id="WP_131581066.1">
    <property type="nucleotide sequence ID" value="NZ_SJZJ01000001.1"/>
</dbReference>
<feature type="transmembrane region" description="Helical" evidence="2">
    <location>
        <begin position="78"/>
        <end position="98"/>
    </location>
</feature>
<evidence type="ECO:0000313" key="4">
    <source>
        <dbReference type="Proteomes" id="UP000295453"/>
    </source>
</evidence>
<evidence type="ECO:0000256" key="2">
    <source>
        <dbReference type="SAM" id="Phobius"/>
    </source>
</evidence>